<name>A0ABU6TP84_9FABA</name>
<accession>A0ABU6TP84</accession>
<dbReference type="EMBL" id="JASCZI010091441">
    <property type="protein sequence ID" value="MED6150329.1"/>
    <property type="molecule type" value="Genomic_DNA"/>
</dbReference>
<organism evidence="1 2">
    <name type="scientific">Stylosanthes scabra</name>
    <dbReference type="NCBI Taxonomy" id="79078"/>
    <lineage>
        <taxon>Eukaryota</taxon>
        <taxon>Viridiplantae</taxon>
        <taxon>Streptophyta</taxon>
        <taxon>Embryophyta</taxon>
        <taxon>Tracheophyta</taxon>
        <taxon>Spermatophyta</taxon>
        <taxon>Magnoliopsida</taxon>
        <taxon>eudicotyledons</taxon>
        <taxon>Gunneridae</taxon>
        <taxon>Pentapetalae</taxon>
        <taxon>rosids</taxon>
        <taxon>fabids</taxon>
        <taxon>Fabales</taxon>
        <taxon>Fabaceae</taxon>
        <taxon>Papilionoideae</taxon>
        <taxon>50 kb inversion clade</taxon>
        <taxon>dalbergioids sensu lato</taxon>
        <taxon>Dalbergieae</taxon>
        <taxon>Pterocarpus clade</taxon>
        <taxon>Stylosanthes</taxon>
    </lineage>
</organism>
<gene>
    <name evidence="1" type="ORF">PIB30_071267</name>
</gene>
<evidence type="ECO:0000313" key="1">
    <source>
        <dbReference type="EMBL" id="MED6150329.1"/>
    </source>
</evidence>
<reference evidence="1 2" key="1">
    <citation type="journal article" date="2023" name="Plants (Basel)">
        <title>Bridging the Gap: Combining Genomics and Transcriptomics Approaches to Understand Stylosanthes scabra, an Orphan Legume from the Brazilian Caatinga.</title>
        <authorList>
            <person name="Ferreira-Neto J.R.C."/>
            <person name="da Silva M.D."/>
            <person name="Binneck E."/>
            <person name="de Melo N.F."/>
            <person name="da Silva R.H."/>
            <person name="de Melo A.L.T.M."/>
            <person name="Pandolfi V."/>
            <person name="Bustamante F.O."/>
            <person name="Brasileiro-Vidal A.C."/>
            <person name="Benko-Iseppon A.M."/>
        </authorList>
    </citation>
    <scope>NUCLEOTIDE SEQUENCE [LARGE SCALE GENOMIC DNA]</scope>
    <source>
        <tissue evidence="1">Leaves</tissue>
    </source>
</reference>
<proteinExistence type="predicted"/>
<evidence type="ECO:0000313" key="2">
    <source>
        <dbReference type="Proteomes" id="UP001341840"/>
    </source>
</evidence>
<sequence>MTFGPHLDMAETWCSQALGKATQVRSSQGSHVWTTSKRGPNVTHTNITKLIQSSPSTTNFTPSMVHHHEIKAHQVKHTSDVWATPRREVEQGNALPEIRLWNVVSASQLWRGKEVQSLYYRAELPKRVSNRDEKTLEILKKEDR</sequence>
<comment type="caution">
    <text evidence="1">The sequence shown here is derived from an EMBL/GenBank/DDBJ whole genome shotgun (WGS) entry which is preliminary data.</text>
</comment>
<dbReference type="Proteomes" id="UP001341840">
    <property type="component" value="Unassembled WGS sequence"/>
</dbReference>
<keyword evidence="2" id="KW-1185">Reference proteome</keyword>
<protein>
    <submittedName>
        <fullName evidence="1">Uncharacterized protein</fullName>
    </submittedName>
</protein>